<evidence type="ECO:0000256" key="1">
    <source>
        <dbReference type="SAM" id="MobiDB-lite"/>
    </source>
</evidence>
<evidence type="ECO:0000256" key="2">
    <source>
        <dbReference type="SAM" id="Phobius"/>
    </source>
</evidence>
<dbReference type="Proteomes" id="UP001501586">
    <property type="component" value="Unassembled WGS sequence"/>
</dbReference>
<evidence type="ECO:0000313" key="3">
    <source>
        <dbReference type="EMBL" id="GAA4284568.1"/>
    </source>
</evidence>
<feature type="transmembrane region" description="Helical" evidence="2">
    <location>
        <begin position="39"/>
        <end position="57"/>
    </location>
</feature>
<organism evidence="3 4">
    <name type="scientific">Brevibacterium daeguense</name>
    <dbReference type="NCBI Taxonomy" id="909936"/>
    <lineage>
        <taxon>Bacteria</taxon>
        <taxon>Bacillati</taxon>
        <taxon>Actinomycetota</taxon>
        <taxon>Actinomycetes</taxon>
        <taxon>Micrococcales</taxon>
        <taxon>Brevibacteriaceae</taxon>
        <taxon>Brevibacterium</taxon>
    </lineage>
</organism>
<keyword evidence="2" id="KW-0812">Transmembrane</keyword>
<feature type="transmembrane region" description="Helical" evidence="2">
    <location>
        <begin position="119"/>
        <end position="139"/>
    </location>
</feature>
<keyword evidence="4" id="KW-1185">Reference proteome</keyword>
<proteinExistence type="predicted"/>
<accession>A0ABP8EKU4</accession>
<comment type="caution">
    <text evidence="3">The sequence shown here is derived from an EMBL/GenBank/DDBJ whole genome shotgun (WGS) entry which is preliminary data.</text>
</comment>
<reference evidence="4" key="1">
    <citation type="journal article" date="2019" name="Int. J. Syst. Evol. Microbiol.">
        <title>The Global Catalogue of Microorganisms (GCM) 10K type strain sequencing project: providing services to taxonomists for standard genome sequencing and annotation.</title>
        <authorList>
            <consortium name="The Broad Institute Genomics Platform"/>
            <consortium name="The Broad Institute Genome Sequencing Center for Infectious Disease"/>
            <person name="Wu L."/>
            <person name="Ma J."/>
        </authorList>
    </citation>
    <scope>NUCLEOTIDE SEQUENCE [LARGE SCALE GENOMIC DNA]</scope>
    <source>
        <strain evidence="4">JCM 17458</strain>
    </source>
</reference>
<sequence>MALITRDLPARSGVSGTIAQRIATGAWNRRFRVQGCLDSGAWAAGFMCSWLLLGAGSASPTGITLLVVVAMLLQALVGWTFRLYHHCYQFGSFAEFGIVGSSAFLIVLALVLVTAERPVLTLLASLIAVAMMAASRYCIRLGHDTVTRPCPVNRSCSAPQSARPAQQFGARRP</sequence>
<keyword evidence="2" id="KW-1133">Transmembrane helix</keyword>
<feature type="region of interest" description="Disordered" evidence="1">
    <location>
        <begin position="153"/>
        <end position="173"/>
    </location>
</feature>
<feature type="compositionally biased region" description="Polar residues" evidence="1">
    <location>
        <begin position="154"/>
        <end position="164"/>
    </location>
</feature>
<evidence type="ECO:0000313" key="4">
    <source>
        <dbReference type="Proteomes" id="UP001501586"/>
    </source>
</evidence>
<feature type="transmembrane region" description="Helical" evidence="2">
    <location>
        <begin position="63"/>
        <end position="81"/>
    </location>
</feature>
<gene>
    <name evidence="3" type="ORF">GCM10022261_20990</name>
</gene>
<name>A0ABP8EKU4_9MICO</name>
<feature type="transmembrane region" description="Helical" evidence="2">
    <location>
        <begin position="93"/>
        <end position="113"/>
    </location>
</feature>
<keyword evidence="2" id="KW-0472">Membrane</keyword>
<dbReference type="EMBL" id="BAABAZ010000006">
    <property type="protein sequence ID" value="GAA4284568.1"/>
    <property type="molecule type" value="Genomic_DNA"/>
</dbReference>
<protein>
    <submittedName>
        <fullName evidence="3">Uncharacterized protein</fullName>
    </submittedName>
</protein>